<feature type="compositionally biased region" description="Basic and acidic residues" evidence="2">
    <location>
        <begin position="105"/>
        <end position="118"/>
    </location>
</feature>
<feature type="domain" description="Ku" evidence="3">
    <location>
        <begin position="14"/>
        <end position="96"/>
    </location>
</feature>
<name>A0A418X2N9_9BURK</name>
<evidence type="ECO:0000256" key="2">
    <source>
        <dbReference type="SAM" id="MobiDB-lite"/>
    </source>
</evidence>
<dbReference type="Proteomes" id="UP000285190">
    <property type="component" value="Unassembled WGS sequence"/>
</dbReference>
<protein>
    <recommendedName>
        <fullName evidence="3">Ku domain-containing protein</fullName>
    </recommendedName>
</protein>
<dbReference type="GO" id="GO:0003690">
    <property type="term" value="F:double-stranded DNA binding"/>
    <property type="evidence" value="ECO:0007669"/>
    <property type="project" value="TreeGrafter"/>
</dbReference>
<dbReference type="Pfam" id="PF02735">
    <property type="entry name" value="Ku"/>
    <property type="match status" value="1"/>
</dbReference>
<dbReference type="PANTHER" id="PTHR41251">
    <property type="entry name" value="NON-HOMOLOGOUS END JOINING PROTEIN KU"/>
    <property type="match status" value="1"/>
</dbReference>
<gene>
    <name evidence="4" type="ORF">D3870_12520</name>
</gene>
<accession>A0A418X2N9</accession>
<evidence type="ECO:0000313" key="5">
    <source>
        <dbReference type="Proteomes" id="UP000285190"/>
    </source>
</evidence>
<dbReference type="RefSeq" id="WP_119739550.1">
    <property type="nucleotide sequence ID" value="NZ_QYUN01000002.1"/>
</dbReference>
<feature type="region of interest" description="Disordered" evidence="2">
    <location>
        <begin position="97"/>
        <end position="118"/>
    </location>
</feature>
<dbReference type="OrthoDB" id="9795084at2"/>
<evidence type="ECO:0000259" key="3">
    <source>
        <dbReference type="Pfam" id="PF02735"/>
    </source>
</evidence>
<dbReference type="EMBL" id="QYUN01000002">
    <property type="protein sequence ID" value="RJG06719.1"/>
    <property type="molecule type" value="Genomic_DNA"/>
</dbReference>
<dbReference type="InterPro" id="IPR009187">
    <property type="entry name" value="Prok_Ku"/>
</dbReference>
<evidence type="ECO:0000256" key="1">
    <source>
        <dbReference type="ARBA" id="ARBA00023125"/>
    </source>
</evidence>
<sequence length="139" mass="15025">MPPTTGNNSIDDNAGHAVDILAFIDARNIPFHHFKTSYRLVPAPGDERRYAYLHETLKRTQKAGIACVTIEAKLHLAALVLCGAALVLNTLHWAGEPDCPGTRDAAAERAGSGRDARMATRAACGASACGRPRRRSRRH</sequence>
<reference evidence="4 5" key="1">
    <citation type="submission" date="2018-09" db="EMBL/GenBank/DDBJ databases">
        <authorList>
            <person name="Zhu H."/>
        </authorList>
    </citation>
    <scope>NUCLEOTIDE SEQUENCE [LARGE SCALE GENOMIC DNA]</scope>
    <source>
        <strain evidence="4 5">K2R10-39</strain>
    </source>
</reference>
<dbReference type="SUPFAM" id="SSF100939">
    <property type="entry name" value="SPOC domain-like"/>
    <property type="match status" value="1"/>
</dbReference>
<keyword evidence="1" id="KW-0238">DNA-binding</keyword>
<evidence type="ECO:0000313" key="4">
    <source>
        <dbReference type="EMBL" id="RJG06719.1"/>
    </source>
</evidence>
<dbReference type="GO" id="GO:0006303">
    <property type="term" value="P:double-strand break repair via nonhomologous end joining"/>
    <property type="evidence" value="ECO:0007669"/>
    <property type="project" value="InterPro"/>
</dbReference>
<dbReference type="InterPro" id="IPR016194">
    <property type="entry name" value="SPOC-like_C_dom_sf"/>
</dbReference>
<keyword evidence="5" id="KW-1185">Reference proteome</keyword>
<organism evidence="4 5">
    <name type="scientific">Noviherbaspirillum cavernae</name>
    <dbReference type="NCBI Taxonomy" id="2320862"/>
    <lineage>
        <taxon>Bacteria</taxon>
        <taxon>Pseudomonadati</taxon>
        <taxon>Pseudomonadota</taxon>
        <taxon>Betaproteobacteria</taxon>
        <taxon>Burkholderiales</taxon>
        <taxon>Oxalobacteraceae</taxon>
        <taxon>Noviherbaspirillum</taxon>
    </lineage>
</organism>
<dbReference type="PANTHER" id="PTHR41251:SF1">
    <property type="entry name" value="NON-HOMOLOGOUS END JOINING PROTEIN KU"/>
    <property type="match status" value="1"/>
</dbReference>
<dbReference type="AlphaFoldDB" id="A0A418X2N9"/>
<comment type="caution">
    <text evidence="4">The sequence shown here is derived from an EMBL/GenBank/DDBJ whole genome shotgun (WGS) entry which is preliminary data.</text>
</comment>
<proteinExistence type="predicted"/>
<dbReference type="InterPro" id="IPR006164">
    <property type="entry name" value="DNA_bd_Ku70/Ku80"/>
</dbReference>